<reference evidence="2" key="1">
    <citation type="submission" date="2019-06" db="EMBL/GenBank/DDBJ databases">
        <authorList>
            <person name="Deangelis K."/>
            <person name="Huntemann M."/>
            <person name="Clum A."/>
            <person name="Pillay M."/>
            <person name="Palaniappan K."/>
            <person name="Varghese N."/>
            <person name="Mikhailova N."/>
            <person name="Stamatis D."/>
            <person name="Reddy T."/>
            <person name="Daum C."/>
            <person name="Shapiro N."/>
            <person name="Ivanova N."/>
            <person name="Kyrpides N."/>
            <person name="Woyke T."/>
        </authorList>
    </citation>
    <scope>NUCLEOTIDE SEQUENCE [LARGE SCALE GENOMIC DNA]</scope>
    <source>
        <strain evidence="2">128R</strain>
    </source>
</reference>
<dbReference type="OrthoDB" id="9763456at2"/>
<accession>A0A559T0L4</accession>
<comment type="caution">
    <text evidence="2">The sequence shown here is derived from an EMBL/GenBank/DDBJ whole genome shotgun (WGS) entry which is preliminary data.</text>
</comment>
<dbReference type="AlphaFoldDB" id="A0A559T0L4"/>
<name>A0A559T0L4_SERFO</name>
<sequence length="454" mass="48840">MPKTFKILSPTAILGYGFPEESFNRAMLEKPDLIAVDGGSSDPGPHYLGSGKPFTDREGVKRDLRYMIRAGVANNIPVVVGTAGGSGAISHLSWCREIVLEIAQEERLTFRLATIPTDIDKATVHEALDSGKIHALDCVPELTHEAIDDTTAIVAQIGLQPFQTALAAGAQVVLAGRAYDPACFAALPVMLGFDEGLAMHCGKILECAAIAATPGSGSDCAMGIIDEKGFTLKAFNPLRKFTATSAAAHTLYEKSNPYILPGPGGVLNLERCEFTNVNDGEVYVTGSRFEATPCQLKLEGARRVGYRCITIAGTRDPIMIAGIDNILEKVKTQAITNLKVAEDTIKLNFHLYGKNAVMGKQEPSQQTPHELGILLDIVAPTQEMANSVCSLVRSTLLHYGYENRVATAGNLAFPFSPSDIPTGEVFEFSLYHLMDVEGLDFAFRMETVSPEGCK</sequence>
<evidence type="ECO:0000313" key="2">
    <source>
        <dbReference type="EMBL" id="TVZ68147.1"/>
    </source>
</evidence>
<reference evidence="2" key="2">
    <citation type="submission" date="2019-08" db="EMBL/GenBank/DDBJ databases">
        <title>Investigation of anaerobic lignin degradation for improved lignocellulosic biofuels.</title>
        <authorList>
            <person name="Deangelis K.PhD."/>
        </authorList>
    </citation>
    <scope>NUCLEOTIDE SEQUENCE [LARGE SCALE GENOMIC DNA]</scope>
    <source>
        <strain evidence="2">128R</strain>
    </source>
</reference>
<dbReference type="EMBL" id="VISQ01000001">
    <property type="protein sequence ID" value="TVZ68147.1"/>
    <property type="molecule type" value="Genomic_DNA"/>
</dbReference>
<protein>
    <submittedName>
        <fullName evidence="2">Uncharacterized protein DUF1446</fullName>
    </submittedName>
</protein>
<proteinExistence type="predicted"/>
<organism evidence="2">
    <name type="scientific">Serratia fonticola</name>
    <dbReference type="NCBI Taxonomy" id="47917"/>
    <lineage>
        <taxon>Bacteria</taxon>
        <taxon>Pseudomonadati</taxon>
        <taxon>Pseudomonadota</taxon>
        <taxon>Gammaproteobacteria</taxon>
        <taxon>Enterobacterales</taxon>
        <taxon>Yersiniaceae</taxon>
        <taxon>Serratia</taxon>
    </lineage>
</organism>
<dbReference type="Pfam" id="PF07287">
    <property type="entry name" value="AtuA"/>
    <property type="match status" value="2"/>
</dbReference>
<dbReference type="InterPro" id="IPR010839">
    <property type="entry name" value="AtuA_N"/>
</dbReference>
<evidence type="ECO:0000259" key="1">
    <source>
        <dbReference type="Pfam" id="PF07287"/>
    </source>
</evidence>
<feature type="domain" description="Acyclic terpene utilisation N-terminal" evidence="1">
    <location>
        <begin position="243"/>
        <end position="394"/>
    </location>
</feature>
<gene>
    <name evidence="2" type="ORF">FHU10_0566</name>
</gene>
<feature type="domain" description="Acyclic terpene utilisation N-terminal" evidence="1">
    <location>
        <begin position="64"/>
        <end position="210"/>
    </location>
</feature>